<dbReference type="SUPFAM" id="SSF53335">
    <property type="entry name" value="S-adenosyl-L-methionine-dependent methyltransferases"/>
    <property type="match status" value="1"/>
</dbReference>
<dbReference type="Proteomes" id="UP000000637">
    <property type="component" value="Chromosome"/>
</dbReference>
<gene>
    <name evidence="1" type="ordered locus">AAur_1153</name>
</gene>
<dbReference type="EMBL" id="CP000474">
    <property type="protein sequence ID" value="ABM08489.1"/>
    <property type="molecule type" value="Genomic_DNA"/>
</dbReference>
<accession>A1R3X8</accession>
<dbReference type="KEGG" id="aau:AAur_1153"/>
<dbReference type="eggNOG" id="ENOG5033SNV">
    <property type="taxonomic scope" value="Bacteria"/>
</dbReference>
<evidence type="ECO:0000313" key="2">
    <source>
        <dbReference type="Proteomes" id="UP000000637"/>
    </source>
</evidence>
<dbReference type="RefSeq" id="WP_011773887.1">
    <property type="nucleotide sequence ID" value="NC_008711.1"/>
</dbReference>
<reference evidence="1 2" key="1">
    <citation type="journal article" date="2006" name="PLoS Genet.">
        <title>Secrets of soil survival revealed by the genome sequence of Arthrobacter aurescens TC1.</title>
        <authorList>
            <person name="Mongodin E.F."/>
            <person name="Shapir N."/>
            <person name="Daugherty S.C."/>
            <person name="DeBoy R.T."/>
            <person name="Emerson J.B."/>
            <person name="Shvartzbeyn A."/>
            <person name="Radune D."/>
            <person name="Vamathevan J."/>
            <person name="Riggs F."/>
            <person name="Grinberg V."/>
            <person name="Khouri H."/>
            <person name="Wackett L.P."/>
            <person name="Nelson K.E."/>
            <person name="Sadowsky M.J."/>
        </authorList>
    </citation>
    <scope>NUCLEOTIDE SEQUENCE [LARGE SCALE GENOMIC DNA]</scope>
    <source>
        <strain evidence="1 2">TC1</strain>
    </source>
</reference>
<keyword evidence="2" id="KW-1185">Reference proteome</keyword>
<dbReference type="InterPro" id="IPR029063">
    <property type="entry name" value="SAM-dependent_MTases_sf"/>
</dbReference>
<dbReference type="HOGENOM" id="CLU_1084596_0_0_11"/>
<name>A1R3X8_PAEAT</name>
<dbReference type="AlphaFoldDB" id="A1R3X8"/>
<evidence type="ECO:0000313" key="1">
    <source>
        <dbReference type="EMBL" id="ABM08489.1"/>
    </source>
</evidence>
<dbReference type="Gene3D" id="3.40.50.150">
    <property type="entry name" value="Vaccinia Virus protein VP39"/>
    <property type="match status" value="1"/>
</dbReference>
<proteinExistence type="predicted"/>
<sequence length="260" mass="28637">MSPSPTIASVHFANVAGDFGKAISEVLDRDGVLHPPSLVAELTRHIADDGFESDKARYMLVSSGVRAAWNMNFAEQRSRAVADWVAPHLCGQTKPAVDLLAGDCRLTGMIAARTGQQITALERVGHFDDIIDNELIDFVPWEDGDALPHTDTIFLGAVLHHERDPQAILDAVMSTTATKLVVLENCIDEDFSGDLHPALDLFFNQTLNQFGSDCVREHRTAAEWEEFLAPFGVLVHYSELSPVPALPFPYQLMVFKRDAV</sequence>
<organism evidence="1 2">
    <name type="scientific">Paenarthrobacter aurescens (strain TC1)</name>
    <dbReference type="NCBI Taxonomy" id="290340"/>
    <lineage>
        <taxon>Bacteria</taxon>
        <taxon>Bacillati</taxon>
        <taxon>Actinomycetota</taxon>
        <taxon>Actinomycetes</taxon>
        <taxon>Micrococcales</taxon>
        <taxon>Micrococcaceae</taxon>
        <taxon>Paenarthrobacter</taxon>
    </lineage>
</organism>
<protein>
    <recommendedName>
        <fullName evidence="3">O-methyltransferase domain-containing protein</fullName>
    </recommendedName>
</protein>
<evidence type="ECO:0008006" key="3">
    <source>
        <dbReference type="Google" id="ProtNLM"/>
    </source>
</evidence>